<feature type="transmembrane region" description="Helical" evidence="6">
    <location>
        <begin position="82"/>
        <end position="99"/>
    </location>
</feature>
<keyword evidence="4 6" id="KW-1133">Transmembrane helix</keyword>
<feature type="transmembrane region" description="Helical" evidence="6">
    <location>
        <begin position="167"/>
        <end position="188"/>
    </location>
</feature>
<evidence type="ECO:0000256" key="2">
    <source>
        <dbReference type="ARBA" id="ARBA00022475"/>
    </source>
</evidence>
<feature type="transmembrane region" description="Helical" evidence="6">
    <location>
        <begin position="308"/>
        <end position="330"/>
    </location>
</feature>
<name>A0A137ZK15_9ACTN</name>
<comment type="caution">
    <text evidence="8">The sequence shown here is derived from an EMBL/GenBank/DDBJ whole genome shotgun (WGS) entry which is preliminary data.</text>
</comment>
<feature type="transmembrane region" description="Helical" evidence="6">
    <location>
        <begin position="250"/>
        <end position="269"/>
    </location>
</feature>
<feature type="transmembrane region" description="Helical" evidence="6">
    <location>
        <begin position="21"/>
        <end position="44"/>
    </location>
</feature>
<keyword evidence="5 6" id="KW-0472">Membrane</keyword>
<dbReference type="InterPro" id="IPR050189">
    <property type="entry name" value="MFS_Efflux_Transporters"/>
</dbReference>
<dbReference type="SUPFAM" id="SSF103473">
    <property type="entry name" value="MFS general substrate transporter"/>
    <property type="match status" value="1"/>
</dbReference>
<sequence>MSAPQERPLPDRALIRAVWPLLAAAALGLVPFTVMANFLVAIAADAHAGVDLIGSLRGLGGVAALLVGIAAAPLLDRLSRSTVAALALVVLAVGCGLSLQGSTGAWIAFCLLIGAGTAVLNPALSAMAADRFDAPAASARAATLVSSTMTLTAVLAAPVLAVPAALWGWRADMAAAAVVLLLVAVLVARRNDPSGGDTRLSYLDAFRTVRSIPGAMDVLAISLLRTLAFMGSLAYIAAAFGERFGIGTGWFSLVWATSGLAFLLGNFFGGRAMQDRDSERLFRTAGIAIVVASIAMVALYTIPYIAVAWPMVAVVSAAHAVIAAAVTTTLVRGAGPVRGTVLSLNGAAQSVGVFAGATLGGAALAAGGWTGVGLVLGGATALAAAFALRASGRLRAAEPVA</sequence>
<reference evidence="8 9" key="1">
    <citation type="submission" date="2016-02" db="EMBL/GenBank/DDBJ databases">
        <authorList>
            <person name="Teng J.L."/>
            <person name="Tang Y."/>
            <person name="Huang Y."/>
            <person name="Guo F."/>
            <person name="Wei W."/>
            <person name="Chen J.H."/>
            <person name="Wong S.Y."/>
            <person name="Lau S.K."/>
            <person name="Woo P.C."/>
        </authorList>
    </citation>
    <scope>NUCLEOTIDE SEQUENCE [LARGE SCALE GENOMIC DNA]</scope>
    <source>
        <strain evidence="8 9">JCM 13375</strain>
    </source>
</reference>
<dbReference type="RefSeq" id="WP_068745037.1">
    <property type="nucleotide sequence ID" value="NZ_LSRE01000012.1"/>
</dbReference>
<dbReference type="Gene3D" id="1.20.1250.20">
    <property type="entry name" value="MFS general substrate transporter like domains"/>
    <property type="match status" value="1"/>
</dbReference>
<feature type="domain" description="Major facilitator superfamily (MFS) profile" evidence="7">
    <location>
        <begin position="215"/>
        <end position="401"/>
    </location>
</feature>
<evidence type="ECO:0000256" key="6">
    <source>
        <dbReference type="SAM" id="Phobius"/>
    </source>
</evidence>
<dbReference type="PANTHER" id="PTHR43124:SF3">
    <property type="entry name" value="CHLORAMPHENICOL EFFLUX PUMP RV0191"/>
    <property type="match status" value="1"/>
</dbReference>
<feature type="transmembrane region" description="Helical" evidence="6">
    <location>
        <begin position="56"/>
        <end position="75"/>
    </location>
</feature>
<evidence type="ECO:0000256" key="3">
    <source>
        <dbReference type="ARBA" id="ARBA00022692"/>
    </source>
</evidence>
<dbReference type="EMBL" id="LSRE01000012">
    <property type="protein sequence ID" value="KXO98542.1"/>
    <property type="molecule type" value="Genomic_DNA"/>
</dbReference>
<dbReference type="PANTHER" id="PTHR43124">
    <property type="entry name" value="PURINE EFFLUX PUMP PBUE"/>
    <property type="match status" value="1"/>
</dbReference>
<gene>
    <name evidence="8" type="ORF">AXK61_02835</name>
</gene>
<dbReference type="InterPro" id="IPR036259">
    <property type="entry name" value="MFS_trans_sf"/>
</dbReference>
<evidence type="ECO:0000313" key="9">
    <source>
        <dbReference type="Proteomes" id="UP000070409"/>
    </source>
</evidence>
<evidence type="ECO:0000259" key="7">
    <source>
        <dbReference type="PROSITE" id="PS50850"/>
    </source>
</evidence>
<feature type="transmembrane region" description="Helical" evidence="6">
    <location>
        <begin position="218"/>
        <end position="238"/>
    </location>
</feature>
<evidence type="ECO:0000256" key="4">
    <source>
        <dbReference type="ARBA" id="ARBA00022989"/>
    </source>
</evidence>
<evidence type="ECO:0000313" key="8">
    <source>
        <dbReference type="EMBL" id="KXO98542.1"/>
    </source>
</evidence>
<dbReference type="PROSITE" id="PS50850">
    <property type="entry name" value="MFS"/>
    <property type="match status" value="1"/>
</dbReference>
<feature type="transmembrane region" description="Helical" evidence="6">
    <location>
        <begin position="141"/>
        <end position="161"/>
    </location>
</feature>
<dbReference type="Pfam" id="PF07690">
    <property type="entry name" value="MFS_1"/>
    <property type="match status" value="1"/>
</dbReference>
<feature type="transmembrane region" description="Helical" evidence="6">
    <location>
        <begin position="369"/>
        <end position="388"/>
    </location>
</feature>
<dbReference type="InterPro" id="IPR011701">
    <property type="entry name" value="MFS"/>
</dbReference>
<keyword evidence="3 6" id="KW-0812">Transmembrane</keyword>
<accession>A0A137ZK15</accession>
<evidence type="ECO:0000256" key="1">
    <source>
        <dbReference type="ARBA" id="ARBA00004651"/>
    </source>
</evidence>
<feature type="transmembrane region" description="Helical" evidence="6">
    <location>
        <begin position="105"/>
        <end position="129"/>
    </location>
</feature>
<comment type="subcellular location">
    <subcellularLocation>
        <location evidence="1">Cell membrane</location>
        <topology evidence="1">Multi-pass membrane protein</topology>
    </subcellularLocation>
</comment>
<proteinExistence type="predicted"/>
<dbReference type="InterPro" id="IPR020846">
    <property type="entry name" value="MFS_dom"/>
</dbReference>
<dbReference type="Proteomes" id="UP000070409">
    <property type="component" value="Unassembled WGS sequence"/>
</dbReference>
<keyword evidence="2" id="KW-1003">Cell membrane</keyword>
<feature type="transmembrane region" description="Helical" evidence="6">
    <location>
        <begin position="342"/>
        <end position="363"/>
    </location>
</feature>
<evidence type="ECO:0000256" key="5">
    <source>
        <dbReference type="ARBA" id="ARBA00023136"/>
    </source>
</evidence>
<protein>
    <submittedName>
        <fullName evidence="8">MFS transporter</fullName>
    </submittedName>
</protein>
<feature type="transmembrane region" description="Helical" evidence="6">
    <location>
        <begin position="281"/>
        <end position="302"/>
    </location>
</feature>
<keyword evidence="9" id="KW-1185">Reference proteome</keyword>
<organism evidence="8 9">
    <name type="scientific">Tsukamurella pseudospumae</name>
    <dbReference type="NCBI Taxonomy" id="239498"/>
    <lineage>
        <taxon>Bacteria</taxon>
        <taxon>Bacillati</taxon>
        <taxon>Actinomycetota</taxon>
        <taxon>Actinomycetes</taxon>
        <taxon>Mycobacteriales</taxon>
        <taxon>Tsukamurellaceae</taxon>
        <taxon>Tsukamurella</taxon>
    </lineage>
</organism>